<keyword evidence="1" id="KW-0378">Hydrolase</keyword>
<dbReference type="InterPro" id="IPR014553">
    <property type="entry name" value="Aminopept"/>
</dbReference>
<dbReference type="GO" id="GO:0004177">
    <property type="term" value="F:aminopeptidase activity"/>
    <property type="evidence" value="ECO:0007669"/>
    <property type="project" value="UniProtKB-KW"/>
</dbReference>
<organism evidence="1 2">
    <name type="scientific">Candidatus Accumulibacter aalborgensis</name>
    <dbReference type="NCBI Taxonomy" id="1860102"/>
    <lineage>
        <taxon>Bacteria</taxon>
        <taxon>Pseudomonadati</taxon>
        <taxon>Pseudomonadota</taxon>
        <taxon>Betaproteobacteria</taxon>
        <taxon>Candidatus Accumulibacter</taxon>
    </lineage>
</organism>
<accession>A0A1A8XT27</accession>
<dbReference type="EMBL" id="FLQX01000133">
    <property type="protein sequence ID" value="SBT08239.1"/>
    <property type="molecule type" value="Genomic_DNA"/>
</dbReference>
<dbReference type="PROSITE" id="PS51257">
    <property type="entry name" value="PROKAR_LIPOPROTEIN"/>
    <property type="match status" value="1"/>
</dbReference>
<keyword evidence="2" id="KW-1185">Reference proteome</keyword>
<protein>
    <submittedName>
        <fullName evidence="1">Aminopeptidase</fullName>
    </submittedName>
</protein>
<keyword evidence="1" id="KW-0031">Aminopeptidase</keyword>
<dbReference type="Proteomes" id="UP000199169">
    <property type="component" value="Unassembled WGS sequence"/>
</dbReference>
<keyword evidence="1" id="KW-0645">Protease</keyword>
<reference evidence="1 2" key="1">
    <citation type="submission" date="2016-06" db="EMBL/GenBank/DDBJ databases">
        <authorList>
            <person name="Kjaerup R.B."/>
            <person name="Dalgaard T.S."/>
            <person name="Juul-Madsen H.R."/>
        </authorList>
    </citation>
    <scope>NUCLEOTIDE SEQUENCE [LARGE SCALE GENOMIC DNA]</scope>
    <source>
        <strain evidence="1">3</strain>
    </source>
</reference>
<gene>
    <name evidence="1" type="ORF">ACCAA_550060</name>
</gene>
<name>A0A1A8XT27_9PROT</name>
<dbReference type="AlphaFoldDB" id="A0A1A8XT27"/>
<evidence type="ECO:0000313" key="2">
    <source>
        <dbReference type="Proteomes" id="UP000199169"/>
    </source>
</evidence>
<proteinExistence type="predicted"/>
<dbReference type="PIRSF" id="PIRSF029285">
    <property type="entry name" value="Aminopept"/>
    <property type="match status" value="1"/>
</dbReference>
<sequence length="370" mass="41618">MIDKTRNCFLPLALALWVAGCSNFGYYAQAINGHLDVMRAALPINDIVGDPASDPTLRKKLEEVQSVREFASRALGLPDNNSYRAYADVGRPYVLWNVFAAPEFSLQSKRWCLLMVGCVNYRGYYDRQAAERLAAELREDGYDTFVGGVPAYSTLGYFDDPVLNTFLRLGTQEVARTVFHELAHQVVFVPDDSPFNESFATTVENEGLRRWLAIHATPEQLNAFEAQQVRRVAFAGLMRDYRKKFQDLYETPPASDHRHDGKLALLAALRRDYADLKTSWGGYAGYDRFFGEDLNNAKLVSLALYSELVPAFEVLLAQHNHDLALFYQSVASLATLGAEARRDSLTRLLLASRDTRQARASVNVDTTEIH</sequence>
<evidence type="ECO:0000313" key="1">
    <source>
        <dbReference type="EMBL" id="SBT08239.1"/>
    </source>
</evidence>
<dbReference type="STRING" id="1860102.ACCAA_550060"/>
<dbReference type="RefSeq" id="WP_186408146.1">
    <property type="nucleotide sequence ID" value="NZ_FLQX01000133.1"/>
</dbReference>
<dbReference type="Pfam" id="PF10023">
    <property type="entry name" value="Aminopep"/>
    <property type="match status" value="1"/>
</dbReference>